<dbReference type="Gene3D" id="3.30.465.10">
    <property type="match status" value="1"/>
</dbReference>
<evidence type="ECO:0000259" key="7">
    <source>
        <dbReference type="PROSITE" id="PS51371"/>
    </source>
</evidence>
<dbReference type="Gene3D" id="3.10.580.10">
    <property type="entry name" value="CBS-domain"/>
    <property type="match status" value="1"/>
</dbReference>
<dbReference type="AlphaFoldDB" id="A0A8J7STZ5"/>
<feature type="domain" description="CBS" evidence="7">
    <location>
        <begin position="75"/>
        <end position="135"/>
    </location>
</feature>
<dbReference type="InterPro" id="IPR046342">
    <property type="entry name" value="CBS_dom_sf"/>
</dbReference>
<gene>
    <name evidence="8" type="ORF">JI744_07730</name>
</gene>
<keyword evidence="4" id="KW-0677">Repeat</keyword>
<keyword evidence="5 6" id="KW-0129">CBS domain</keyword>
<dbReference type="InterPro" id="IPR044751">
    <property type="entry name" value="Ion_transp-like_CBS"/>
</dbReference>
<name>A0A8J7STZ5_9RHOB</name>
<evidence type="ECO:0000256" key="1">
    <source>
        <dbReference type="ARBA" id="ARBA00004651"/>
    </source>
</evidence>
<accession>A0A8J7STZ5</accession>
<dbReference type="GO" id="GO:0050660">
    <property type="term" value="F:flavin adenine dinucleotide binding"/>
    <property type="evidence" value="ECO:0007669"/>
    <property type="project" value="InterPro"/>
</dbReference>
<dbReference type="PROSITE" id="PS51371">
    <property type="entry name" value="CBS"/>
    <property type="match status" value="2"/>
</dbReference>
<dbReference type="InterPro" id="IPR005170">
    <property type="entry name" value="Transptr-assoc_dom"/>
</dbReference>
<dbReference type="SUPFAM" id="SSF54631">
    <property type="entry name" value="CBS-domain pair"/>
    <property type="match status" value="1"/>
</dbReference>
<evidence type="ECO:0000256" key="3">
    <source>
        <dbReference type="ARBA" id="ARBA00022475"/>
    </source>
</evidence>
<feature type="domain" description="CBS" evidence="7">
    <location>
        <begin position="146"/>
        <end position="203"/>
    </location>
</feature>
<evidence type="ECO:0000313" key="8">
    <source>
        <dbReference type="EMBL" id="MBL4927992.1"/>
    </source>
</evidence>
<dbReference type="EMBL" id="JAESVP010000003">
    <property type="protein sequence ID" value="MBL4927992.1"/>
    <property type="molecule type" value="Genomic_DNA"/>
</dbReference>
<protein>
    <submittedName>
        <fullName evidence="8">CBS domain-containing protein</fullName>
    </submittedName>
</protein>
<proteinExistence type="inferred from homology"/>
<keyword evidence="3" id="KW-0472">Membrane</keyword>
<dbReference type="InterPro" id="IPR000644">
    <property type="entry name" value="CBS_dom"/>
</dbReference>
<keyword evidence="9" id="KW-1185">Reference proteome</keyword>
<dbReference type="PANTHER" id="PTHR22777">
    <property type="entry name" value="HEMOLYSIN-RELATED"/>
    <property type="match status" value="1"/>
</dbReference>
<evidence type="ECO:0000256" key="5">
    <source>
        <dbReference type="ARBA" id="ARBA00023122"/>
    </source>
</evidence>
<dbReference type="InterPro" id="IPR036318">
    <property type="entry name" value="FAD-bd_PCMH-like_sf"/>
</dbReference>
<sequence>MRHVLTAQLFAGHLWRMTLHQMFAALLRPFRATTQVEARVALREDIASGAAGEKEARDRLLGALDLSDRTVEEIMRHRRVIEMIDGDAPPETILRQVMASAHSRLPVFRGDGENILGVIHAKDLWRESDRLMREEGNLQGLDLLKVASKPYFIPETTSLDDQMRAFLKRRTPFALVVDEYGALRGLITLEDILEEIVGDITDEFDVVARNAGMKPDETGGWQVDGAMTIRDLNRAMDWHLPDDEANTIAGLVIHEAQMIPVEGQAFSFHGFRFEVLARRENRITRLRVRPLR</sequence>
<dbReference type="SUPFAM" id="SSF56176">
    <property type="entry name" value="FAD-binding/transporter-associated domain-like"/>
    <property type="match status" value="1"/>
</dbReference>
<dbReference type="Pfam" id="PF00571">
    <property type="entry name" value="CBS"/>
    <property type="match status" value="2"/>
</dbReference>
<dbReference type="GO" id="GO:0005886">
    <property type="term" value="C:plasma membrane"/>
    <property type="evidence" value="ECO:0007669"/>
    <property type="project" value="UniProtKB-SubCell"/>
</dbReference>
<organism evidence="8 9">
    <name type="scientific">Fuscibacter oryzae</name>
    <dbReference type="NCBI Taxonomy" id="2803939"/>
    <lineage>
        <taxon>Bacteria</taxon>
        <taxon>Pseudomonadati</taxon>
        <taxon>Pseudomonadota</taxon>
        <taxon>Alphaproteobacteria</taxon>
        <taxon>Rhodobacterales</taxon>
        <taxon>Paracoccaceae</taxon>
        <taxon>Fuscibacter</taxon>
    </lineage>
</organism>
<dbReference type="InterPro" id="IPR016169">
    <property type="entry name" value="FAD-bd_PCMH_sub2"/>
</dbReference>
<comment type="subcellular location">
    <subcellularLocation>
        <location evidence="1">Cell membrane</location>
        <topology evidence="1">Multi-pass membrane protein</topology>
    </subcellularLocation>
</comment>
<comment type="similarity">
    <text evidence="2">Belongs to the UPF0053 family. Hemolysin C subfamily.</text>
</comment>
<dbReference type="SMART" id="SM01091">
    <property type="entry name" value="CorC_HlyC"/>
    <property type="match status" value="1"/>
</dbReference>
<dbReference type="PANTHER" id="PTHR22777:SF32">
    <property type="entry name" value="UPF0053 INNER MEMBRANE PROTEIN YFJD"/>
    <property type="match status" value="1"/>
</dbReference>
<dbReference type="Pfam" id="PF03471">
    <property type="entry name" value="CorC_HlyC"/>
    <property type="match status" value="1"/>
</dbReference>
<evidence type="ECO:0000256" key="2">
    <source>
        <dbReference type="ARBA" id="ARBA00006446"/>
    </source>
</evidence>
<dbReference type="Proteomes" id="UP000619033">
    <property type="component" value="Unassembled WGS sequence"/>
</dbReference>
<evidence type="ECO:0000313" key="9">
    <source>
        <dbReference type="Proteomes" id="UP000619033"/>
    </source>
</evidence>
<keyword evidence="3" id="KW-1003">Cell membrane</keyword>
<evidence type="ECO:0000256" key="6">
    <source>
        <dbReference type="PROSITE-ProRule" id="PRU00703"/>
    </source>
</evidence>
<reference evidence="8" key="1">
    <citation type="submission" date="2021-01" db="EMBL/GenBank/DDBJ databases">
        <title>Genome seq and assembly of Tabrizicola sp. KVB23.</title>
        <authorList>
            <person name="Chhetri G."/>
        </authorList>
    </citation>
    <scope>NUCLEOTIDE SEQUENCE</scope>
    <source>
        <strain evidence="8">KVB23</strain>
    </source>
</reference>
<evidence type="ECO:0000256" key="4">
    <source>
        <dbReference type="ARBA" id="ARBA00022737"/>
    </source>
</evidence>
<comment type="caution">
    <text evidence="8">The sequence shown here is derived from an EMBL/GenBank/DDBJ whole genome shotgun (WGS) entry which is preliminary data.</text>
</comment>
<dbReference type="CDD" id="cd04590">
    <property type="entry name" value="CBS_pair_CorC_HlyC_assoc"/>
    <property type="match status" value="1"/>
</dbReference>